<comment type="caution">
    <text evidence="1">The sequence shown here is derived from an EMBL/GenBank/DDBJ whole genome shotgun (WGS) entry which is preliminary data.</text>
</comment>
<gene>
    <name evidence="1" type="ORF">HMPREF0402_00304</name>
</gene>
<reference evidence="1 2" key="1">
    <citation type="submission" date="2012-07" db="EMBL/GenBank/DDBJ databases">
        <title>The Genome Sequence of Fusobacterium ulcerans 12_1B.</title>
        <authorList>
            <consortium name="The Broad Institute Genome Sequencing Platform"/>
            <person name="Earl A."/>
            <person name="Ward D."/>
            <person name="Feldgarden M."/>
            <person name="Gevers D."/>
            <person name="Strauss J."/>
            <person name="Ambrose C.E."/>
            <person name="Allen-Vercoe E."/>
            <person name="Walker B."/>
            <person name="Young S.K."/>
            <person name="Zeng Q."/>
            <person name="Gargeya S."/>
            <person name="Fitzgerald M."/>
            <person name="Haas B."/>
            <person name="Abouelleil A."/>
            <person name="Alvarado L."/>
            <person name="Arachchi H.M."/>
            <person name="Berlin A.M."/>
            <person name="Chapman S.B."/>
            <person name="Goldberg J."/>
            <person name="Griggs A."/>
            <person name="Gujja S."/>
            <person name="Hansen M."/>
            <person name="Howarth C."/>
            <person name="Imamovic A."/>
            <person name="Larimer J."/>
            <person name="McCowen C."/>
            <person name="Montmayeur A."/>
            <person name="Murphy C."/>
            <person name="Neiman D."/>
            <person name="Pearson M."/>
            <person name="Priest M."/>
            <person name="Roberts A."/>
            <person name="Saif S."/>
            <person name="Shea T."/>
            <person name="Sisk P."/>
            <person name="Sykes S."/>
            <person name="Wortman J."/>
            <person name="Nusbaum C."/>
            <person name="Birren B."/>
        </authorList>
    </citation>
    <scope>NUCLEOTIDE SEQUENCE [LARGE SCALE GENOMIC DNA]</scope>
    <source>
        <strain evidence="1 2">12_1B</strain>
    </source>
</reference>
<dbReference type="BioCyc" id="FSP457404-HMP:GTSQ-305-MONOMER"/>
<accession>H1PPG1</accession>
<name>H1PPG1_9FUSO</name>
<keyword evidence="2" id="KW-1185">Reference proteome</keyword>
<proteinExistence type="predicted"/>
<dbReference type="EMBL" id="AGWJ02000004">
    <property type="protein sequence ID" value="EHO84485.1"/>
    <property type="molecule type" value="Genomic_DNA"/>
</dbReference>
<protein>
    <submittedName>
        <fullName evidence="1">Uncharacterized protein</fullName>
    </submittedName>
</protein>
<organism evidence="1 2">
    <name type="scientific">Fusobacterium ulcerans 12-1B</name>
    <dbReference type="NCBI Taxonomy" id="457404"/>
    <lineage>
        <taxon>Bacteria</taxon>
        <taxon>Fusobacteriati</taxon>
        <taxon>Fusobacteriota</taxon>
        <taxon>Fusobacteriia</taxon>
        <taxon>Fusobacteriales</taxon>
        <taxon>Fusobacteriaceae</taxon>
        <taxon>Fusobacterium</taxon>
    </lineage>
</organism>
<evidence type="ECO:0000313" key="1">
    <source>
        <dbReference type="EMBL" id="EHO84485.1"/>
    </source>
</evidence>
<evidence type="ECO:0000313" key="2">
    <source>
        <dbReference type="Proteomes" id="UP000003233"/>
    </source>
</evidence>
<sequence>MIDTCNIMTVAATDLKTISIILDKKFKGYGETEVSNNDRKATLKLKGHWINNIKLKSVGFDYHETVIYIDFSYPKFFYEDNISLITTEKQRMEVNTELLRLVREFSGDDTLKMHHLKYIRIDVAQQFEDIFEDYFLIFGIVYETFVESMGPENKKSKKYIQIEQKGNTKDYTTGFTYNKSDYKINIYNKMAQSNKKNYVPGRKTIIRVEQVFTPKVLGEKTLNLDKFTMRILKEKYSKYLEKNLWDRLNLVLEKKNKELKKRLITVLKKSKPPLRAEIKDMQSLILDFEMIKNIIKNSDVGVTDRMKYNYISWARESLEDTEKNGSTKIKFFNNFSRLEKLLFNITSIRTNIEFIQEVPKIDSL</sequence>
<dbReference type="PATRIC" id="fig|457404.5.peg.941"/>
<dbReference type="AlphaFoldDB" id="H1PPG1"/>
<dbReference type="HOGENOM" id="CLU_065330_0_0_0"/>
<dbReference type="Proteomes" id="UP000003233">
    <property type="component" value="Unassembled WGS sequence"/>
</dbReference>